<feature type="compositionally biased region" description="Low complexity" evidence="1">
    <location>
        <begin position="100"/>
        <end position="118"/>
    </location>
</feature>
<gene>
    <name evidence="2" type="ORF">Ccrd_023073</name>
</gene>
<dbReference type="PANTHER" id="PTHR35707">
    <property type="entry name" value="OS06G0608100 PROTEIN"/>
    <property type="match status" value="1"/>
</dbReference>
<reference evidence="2 3" key="1">
    <citation type="journal article" date="2016" name="Sci. Rep.">
        <title>The genome sequence of the outbreeding globe artichoke constructed de novo incorporating a phase-aware low-pass sequencing strategy of F1 progeny.</title>
        <authorList>
            <person name="Scaglione D."/>
            <person name="Reyes-Chin-Wo S."/>
            <person name="Acquadro A."/>
            <person name="Froenicke L."/>
            <person name="Portis E."/>
            <person name="Beitel C."/>
            <person name="Tirone M."/>
            <person name="Mauro R."/>
            <person name="Lo Monaco A."/>
            <person name="Mauromicale G."/>
            <person name="Faccioli P."/>
            <person name="Cattivelli L."/>
            <person name="Rieseberg L."/>
            <person name="Michelmore R."/>
            <person name="Lanteri S."/>
        </authorList>
    </citation>
    <scope>NUCLEOTIDE SEQUENCE [LARGE SCALE GENOMIC DNA]</scope>
    <source>
        <strain evidence="2">2C</strain>
    </source>
</reference>
<evidence type="ECO:0000313" key="2">
    <source>
        <dbReference type="EMBL" id="KVH98699.1"/>
    </source>
</evidence>
<protein>
    <submittedName>
        <fullName evidence="2">Uncharacterized protein</fullName>
    </submittedName>
</protein>
<proteinExistence type="predicted"/>
<dbReference type="EMBL" id="LEKV01003763">
    <property type="protein sequence ID" value="KVH98699.1"/>
    <property type="molecule type" value="Genomic_DNA"/>
</dbReference>
<keyword evidence="3" id="KW-1185">Reference proteome</keyword>
<name>A0A103XXI7_CYNCS</name>
<dbReference type="Proteomes" id="UP000243975">
    <property type="component" value="Unassembled WGS sequence"/>
</dbReference>
<dbReference type="PANTHER" id="PTHR35707:SF1">
    <property type="entry name" value="SPC7 KINETOCHORE PROTEIN DOMAIN-CONTAINING PROTEIN"/>
    <property type="match status" value="1"/>
</dbReference>
<dbReference type="AlphaFoldDB" id="A0A103XXI7"/>
<feature type="region of interest" description="Disordered" evidence="1">
    <location>
        <begin position="34"/>
        <end position="123"/>
    </location>
</feature>
<evidence type="ECO:0000256" key="1">
    <source>
        <dbReference type="SAM" id="MobiDB-lite"/>
    </source>
</evidence>
<dbReference type="Gramene" id="KVH98699">
    <property type="protein sequence ID" value="KVH98699"/>
    <property type="gene ID" value="Ccrd_023073"/>
</dbReference>
<feature type="compositionally biased region" description="Basic and acidic residues" evidence="1">
    <location>
        <begin position="86"/>
        <end position="97"/>
    </location>
</feature>
<accession>A0A103XXI7</accession>
<organism evidence="2 3">
    <name type="scientific">Cynara cardunculus var. scolymus</name>
    <name type="common">Globe artichoke</name>
    <name type="synonym">Cynara scolymus</name>
    <dbReference type="NCBI Taxonomy" id="59895"/>
    <lineage>
        <taxon>Eukaryota</taxon>
        <taxon>Viridiplantae</taxon>
        <taxon>Streptophyta</taxon>
        <taxon>Embryophyta</taxon>
        <taxon>Tracheophyta</taxon>
        <taxon>Spermatophyta</taxon>
        <taxon>Magnoliopsida</taxon>
        <taxon>eudicotyledons</taxon>
        <taxon>Gunneridae</taxon>
        <taxon>Pentapetalae</taxon>
        <taxon>asterids</taxon>
        <taxon>campanulids</taxon>
        <taxon>Asterales</taxon>
        <taxon>Asteraceae</taxon>
        <taxon>Carduoideae</taxon>
        <taxon>Cardueae</taxon>
        <taxon>Carduinae</taxon>
        <taxon>Cynara</taxon>
    </lineage>
</organism>
<evidence type="ECO:0000313" key="3">
    <source>
        <dbReference type="Proteomes" id="UP000243975"/>
    </source>
</evidence>
<sequence>MASLLPIDDNSNTKSEEGTIVFHKKRARRVSFTKNTSIHIFDHDEDSRTPLDYKPPNSPSNDLASAEHNNEPNKLFWNVEEDDNDNNNKDEHMDEPGSRSPLLQLVGSLSSGGSTIGSANSNDEDNFFGLVSASFIR</sequence>
<feature type="compositionally biased region" description="Basic and acidic residues" evidence="1">
    <location>
        <begin position="40"/>
        <end position="51"/>
    </location>
</feature>
<comment type="caution">
    <text evidence="2">The sequence shown here is derived from an EMBL/GenBank/DDBJ whole genome shotgun (WGS) entry which is preliminary data.</text>
</comment>